<keyword evidence="2" id="KW-0813">Transport</keyword>
<proteinExistence type="predicted"/>
<dbReference type="Gene3D" id="3.40.190.10">
    <property type="entry name" value="Periplasmic binding protein-like II"/>
    <property type="match status" value="2"/>
</dbReference>
<dbReference type="SUPFAM" id="SSF53850">
    <property type="entry name" value="Periplasmic binding protein-like II"/>
    <property type="match status" value="1"/>
</dbReference>
<dbReference type="PANTHER" id="PTHR30024">
    <property type="entry name" value="ALIPHATIC SULFONATES-BINDING PROTEIN-RELATED"/>
    <property type="match status" value="1"/>
</dbReference>
<keyword evidence="5" id="KW-0472">Membrane</keyword>
<evidence type="ECO:0000256" key="2">
    <source>
        <dbReference type="ARBA" id="ARBA00022448"/>
    </source>
</evidence>
<protein>
    <recommendedName>
        <fullName evidence="8">ABC transporter substrate-binding protein</fullName>
    </recommendedName>
</protein>
<dbReference type="RefSeq" id="WP_338100349.1">
    <property type="nucleotide sequence ID" value="NZ_JAWDKD010000034.1"/>
</dbReference>
<keyword evidence="7" id="KW-1185">Reference proteome</keyword>
<evidence type="ECO:0000256" key="5">
    <source>
        <dbReference type="ARBA" id="ARBA00023136"/>
    </source>
</evidence>
<comment type="caution">
    <text evidence="6">The sequence shown here is derived from an EMBL/GenBank/DDBJ whole genome shotgun (WGS) entry which is preliminary data.</text>
</comment>
<dbReference type="GO" id="GO:0012505">
    <property type="term" value="C:endomembrane system"/>
    <property type="evidence" value="ECO:0007669"/>
    <property type="project" value="UniProtKB-SubCell"/>
</dbReference>
<evidence type="ECO:0000313" key="6">
    <source>
        <dbReference type="EMBL" id="MDV0447898.1"/>
    </source>
</evidence>
<evidence type="ECO:0000256" key="4">
    <source>
        <dbReference type="ARBA" id="ARBA00022519"/>
    </source>
</evidence>
<dbReference type="AlphaFoldDB" id="A0AAE4MLJ1"/>
<keyword evidence="4" id="KW-0997">Cell inner membrane</keyword>
<accession>A0AAE4MLJ1</accession>
<dbReference type="PROSITE" id="PS51257">
    <property type="entry name" value="PROKAR_LIPOPROTEIN"/>
    <property type="match status" value="1"/>
</dbReference>
<organism evidence="6 7">
    <name type="scientific">Methanolapillus africanus</name>
    <dbReference type="NCBI Taxonomy" id="3028297"/>
    <lineage>
        <taxon>Archaea</taxon>
        <taxon>Methanobacteriati</taxon>
        <taxon>Methanobacteriota</taxon>
        <taxon>Stenosarchaea group</taxon>
        <taxon>Methanomicrobia</taxon>
        <taxon>Methanosarcinales</taxon>
        <taxon>Methanosarcinaceae</taxon>
        <taxon>Methanolapillus</taxon>
    </lineage>
</organism>
<sequence>MKKVLSVLILALLVAIVAFSGCVGNDDGSGNGSNVTIGYQPSTHQMAYTSAESMGWWTSNLTKLNVSSVNNKLFESGPSEAVALSSGAIQVAYIGAAPIIPAVAQNNSDLKIVAAVQINGSSLLVANNMTYNGPQDLVGKKVGTFPPGSIQDTLLKTWLTNNGVDPKSLEIKGMSQGDAEAALMSGSLDAVFLPHPAPAVIEAGGYGRIVYNSGQMEPDHACCVIAVSQKFIDQHPDIVKEIVRIHIDATDYTNENPEKAAQYYSKMTGVSQDTVLASVNEWDGAWVSDPHMIEDYVVAYSQAQYQQGLTPRALTAEDLFDTSFYDEIMAERA</sequence>
<dbReference type="CDD" id="cd13553">
    <property type="entry name" value="PBP2_NrtA_CpmA_like"/>
    <property type="match status" value="1"/>
</dbReference>
<dbReference type="PANTHER" id="PTHR30024:SF42">
    <property type="entry name" value="ALIPHATIC SULFONATES-BINDING PROTEIN-RELATED"/>
    <property type="match status" value="1"/>
</dbReference>
<gene>
    <name evidence="6" type="ORF">MsAg5_18190</name>
</gene>
<evidence type="ECO:0000256" key="3">
    <source>
        <dbReference type="ARBA" id="ARBA00022475"/>
    </source>
</evidence>
<evidence type="ECO:0000313" key="7">
    <source>
        <dbReference type="Proteomes" id="UP001271789"/>
    </source>
</evidence>
<evidence type="ECO:0008006" key="8">
    <source>
        <dbReference type="Google" id="ProtNLM"/>
    </source>
</evidence>
<dbReference type="Proteomes" id="UP001271789">
    <property type="component" value="Unassembled WGS sequence"/>
</dbReference>
<dbReference type="Pfam" id="PF13379">
    <property type="entry name" value="NMT1_2"/>
    <property type="match status" value="1"/>
</dbReference>
<keyword evidence="3" id="KW-1003">Cell membrane</keyword>
<evidence type="ECO:0000256" key="1">
    <source>
        <dbReference type="ARBA" id="ARBA00004308"/>
    </source>
</evidence>
<dbReference type="InterPro" id="IPR044527">
    <property type="entry name" value="NrtA/CpmA_ABC-bd_dom"/>
</dbReference>
<dbReference type="EMBL" id="JAWDKD010000034">
    <property type="protein sequence ID" value="MDV0447898.1"/>
    <property type="molecule type" value="Genomic_DNA"/>
</dbReference>
<comment type="subcellular location">
    <subcellularLocation>
        <location evidence="1">Endomembrane system</location>
    </subcellularLocation>
</comment>
<reference evidence="6" key="1">
    <citation type="submission" date="2023-06" db="EMBL/GenBank/DDBJ databases">
        <title>Genome sequence of Methanosarcinaceae archaeon Ag5.</title>
        <authorList>
            <person name="Protasov E."/>
            <person name="Platt K."/>
            <person name="Poehlein A."/>
            <person name="Daniel R."/>
            <person name="Brune A."/>
        </authorList>
    </citation>
    <scope>NUCLEOTIDE SEQUENCE</scope>
    <source>
        <strain evidence="6">Ag5</strain>
    </source>
</reference>
<name>A0AAE4MLJ1_9EURY</name>